<comment type="subcellular location">
    <subcellularLocation>
        <location evidence="1">Membrane</location>
        <topology evidence="1">Single-pass membrane protein</topology>
    </subcellularLocation>
</comment>
<dbReference type="PANTHER" id="PTHR27000">
    <property type="entry name" value="LEUCINE-RICH REPEAT RECEPTOR-LIKE PROTEIN KINASE FAMILY PROTEIN-RELATED"/>
    <property type="match status" value="1"/>
</dbReference>
<dbReference type="VEuPathDB" id="TriTrypDB:TCSYLVIO_004366"/>
<evidence type="ECO:0000256" key="2">
    <source>
        <dbReference type="ARBA" id="ARBA00022614"/>
    </source>
</evidence>
<keyword evidence="8" id="KW-0675">Receptor</keyword>
<evidence type="ECO:0000256" key="7">
    <source>
        <dbReference type="ARBA" id="ARBA00023136"/>
    </source>
</evidence>
<dbReference type="VEuPathDB" id="TriTrypDB:TcCLB.510329.100"/>
<dbReference type="VEuPathDB" id="TriTrypDB:TcCL_NonESM12431"/>
<evidence type="ECO:0000256" key="1">
    <source>
        <dbReference type="ARBA" id="ARBA00004167"/>
    </source>
</evidence>
<dbReference type="VEuPathDB" id="TriTrypDB:Tc_MARK_3167"/>
<evidence type="ECO:0000256" key="9">
    <source>
        <dbReference type="ARBA" id="ARBA00023180"/>
    </source>
</evidence>
<reference evidence="11 12" key="1">
    <citation type="journal article" date="2018" name="Microb. Genom.">
        <title>Expanding an expanded genome: long-read sequencing of Trypanosoma cruzi.</title>
        <authorList>
            <person name="Berna L."/>
            <person name="Rodriguez M."/>
            <person name="Chiribao M.L."/>
            <person name="Parodi-Talice A."/>
            <person name="Pita S."/>
            <person name="Rijo G."/>
            <person name="Alvarez-Valin F."/>
            <person name="Robello C."/>
        </authorList>
    </citation>
    <scope>NUCLEOTIDE SEQUENCE [LARGE SCALE GENOMIC DNA]</scope>
    <source>
        <strain evidence="11 12">Dm28c</strain>
    </source>
</reference>
<evidence type="ECO:0000256" key="4">
    <source>
        <dbReference type="ARBA" id="ARBA00022729"/>
    </source>
</evidence>
<dbReference type="PANTHER" id="PTHR27000:SF791">
    <property type="entry name" value="LRR RECEPTOR-LIKE KINASE FAMILY PROTEIN"/>
    <property type="match status" value="1"/>
</dbReference>
<evidence type="ECO:0000256" key="8">
    <source>
        <dbReference type="ARBA" id="ARBA00023170"/>
    </source>
</evidence>
<dbReference type="VEuPathDB" id="TriTrypDB:C4B63_23g106"/>
<dbReference type="VEuPathDB" id="TriTrypDB:BCY84_15208"/>
<dbReference type="InterPro" id="IPR032675">
    <property type="entry name" value="LRR_dom_sf"/>
</dbReference>
<protein>
    <submittedName>
        <fullName evidence="11">Leucine-rich repeat protein</fullName>
    </submittedName>
</protein>
<dbReference type="VEuPathDB" id="TriTrypDB:TcBrA4_0129680"/>
<dbReference type="EMBL" id="PRFA01000023">
    <property type="protein sequence ID" value="PWU95233.1"/>
    <property type="molecule type" value="Genomic_DNA"/>
</dbReference>
<keyword evidence="7" id="KW-0472">Membrane</keyword>
<keyword evidence="3" id="KW-0812">Transmembrane</keyword>
<dbReference type="AlphaFoldDB" id="A0A2V2VLL8"/>
<organism evidence="11 12">
    <name type="scientific">Trypanosoma cruzi</name>
    <dbReference type="NCBI Taxonomy" id="5693"/>
    <lineage>
        <taxon>Eukaryota</taxon>
        <taxon>Discoba</taxon>
        <taxon>Euglenozoa</taxon>
        <taxon>Kinetoplastea</taxon>
        <taxon>Metakinetoplastina</taxon>
        <taxon>Trypanosomatida</taxon>
        <taxon>Trypanosomatidae</taxon>
        <taxon>Trypanosoma</taxon>
        <taxon>Schizotrypanum</taxon>
    </lineage>
</organism>
<evidence type="ECO:0000256" key="3">
    <source>
        <dbReference type="ARBA" id="ARBA00022692"/>
    </source>
</evidence>
<evidence type="ECO:0000313" key="11">
    <source>
        <dbReference type="EMBL" id="PWU95233.1"/>
    </source>
</evidence>
<evidence type="ECO:0000256" key="5">
    <source>
        <dbReference type="ARBA" id="ARBA00022737"/>
    </source>
</evidence>
<evidence type="ECO:0000256" key="6">
    <source>
        <dbReference type="ARBA" id="ARBA00022989"/>
    </source>
</evidence>
<dbReference type="Gene3D" id="3.80.10.10">
    <property type="entry name" value="Ribonuclease Inhibitor"/>
    <property type="match status" value="2"/>
</dbReference>
<keyword evidence="5" id="KW-0677">Repeat</keyword>
<keyword evidence="4 10" id="KW-0732">Signal</keyword>
<feature type="chain" id="PRO_5015955056" evidence="10">
    <location>
        <begin position="25"/>
        <end position="440"/>
    </location>
</feature>
<comment type="caution">
    <text evidence="11">The sequence shown here is derived from an EMBL/GenBank/DDBJ whole genome shotgun (WGS) entry which is preliminary data.</text>
</comment>
<name>A0A2V2VLL8_TRYCR</name>
<dbReference type="VEuPathDB" id="TriTrypDB:ECC02_001680"/>
<feature type="signal peptide" evidence="10">
    <location>
        <begin position="1"/>
        <end position="24"/>
    </location>
</feature>
<dbReference type="GO" id="GO:0016020">
    <property type="term" value="C:membrane"/>
    <property type="evidence" value="ECO:0007669"/>
    <property type="project" value="UniProtKB-SubCell"/>
</dbReference>
<accession>A0A2V2VLL8</accession>
<proteinExistence type="predicted"/>
<evidence type="ECO:0000313" key="12">
    <source>
        <dbReference type="Proteomes" id="UP000246121"/>
    </source>
</evidence>
<dbReference type="VEuPathDB" id="TriTrypDB:TCDM_06522"/>
<sequence length="440" mass="49003">MVVSTTVYLLVTAVLCCLLSGTEGALQFEWLKPPIKSKPKTPPKNWRNVLDALLRSIEDAELQKSIKNIKESIRVGPSREMFSHCDLSILRCLNNNPIQLILHGMENGTVHFDYLPDTLRFLTVESSTLNQELYIKALPESLVQLVFENVTFLSGNATVALNATLQRFTCRNCGLHSISFTGENGLKMLDLSENTLDTVPFIIPGNLTSLIMRNCLNNFSLVKIMRALPPDLPLLDLSYSQFSEFMKGIATVPPSLRSLYVSGCPINTDVSYFLNTLKSANRNVEMVVARNCGLVGKLGNATDLKLLLTLDLAHNRISEVVWRELPPILNHLDLSANAIDGTLPIRLLPRSLKSLDLSQNGFSGNFNVNELPPQLISLDVGNNNFSGTIDFARLPESIHYVYVQHNRFQGTPDLVEIPAGIRKILIHDNNWDLLRPSLSD</sequence>
<evidence type="ECO:0000256" key="10">
    <source>
        <dbReference type="SAM" id="SignalP"/>
    </source>
</evidence>
<dbReference type="VEuPathDB" id="TriTrypDB:C3747_13g115"/>
<keyword evidence="2" id="KW-0433">Leucine-rich repeat</keyword>
<dbReference type="VEuPathDB" id="TriTrypDB:TcG_04045"/>
<dbReference type="SUPFAM" id="SSF52058">
    <property type="entry name" value="L domain-like"/>
    <property type="match status" value="1"/>
</dbReference>
<keyword evidence="6" id="KW-1133">Transmembrane helix</keyword>
<dbReference type="Proteomes" id="UP000246121">
    <property type="component" value="Unassembled WGS sequence"/>
</dbReference>
<keyword evidence="9" id="KW-0325">Glycoprotein</keyword>
<gene>
    <name evidence="11" type="ORF">C4B63_23g106</name>
</gene>